<dbReference type="GO" id="GO:0031293">
    <property type="term" value="P:membrane protein intracellular domain proteolysis"/>
    <property type="evidence" value="ECO:0007669"/>
    <property type="project" value="TreeGrafter"/>
</dbReference>
<dbReference type="GO" id="GO:0012505">
    <property type="term" value="C:endomembrane system"/>
    <property type="evidence" value="ECO:0007669"/>
    <property type="project" value="UniProtKB-SubCell"/>
</dbReference>
<dbReference type="GO" id="GO:0016020">
    <property type="term" value="C:membrane"/>
    <property type="evidence" value="ECO:0007669"/>
    <property type="project" value="InterPro"/>
</dbReference>
<feature type="transmembrane region" description="Helical" evidence="5">
    <location>
        <begin position="316"/>
        <end position="336"/>
    </location>
</feature>
<dbReference type="Gene3D" id="2.30.42.10">
    <property type="match status" value="1"/>
</dbReference>
<sequence>MNGIYYYLIAFVAIWVIALIFKKRIEKYGVDVKFPTLMWKTTRLTGFVKRLANISPRFWKWFMNVGIVVSFIGMVVILYFIITSLSTIATNPSVSIVIPGVQIPGSPIFVPFGYGIIGLATVLIIHEFSHGILAITEKINVKSIGLFMFAILPGAFVEPNDEELKKAPRTSRMRVFAAGSVANMSLALIAIVITLLISNVAITGTFQEDGVKINEVLDNSPSKNILESGMIIKAINGVNISDSEIYMNTLSNVKPNQNLDISTDQGNYIVKTGKNPQNSSRGYMGVMSSKNYQVKKSTTDIWGNQIPWIWFYLLELFQWIFMLNFSVGLFNLLPIRGLDGGHLLRDLLGWKLPEKYVNIFMNVISSLLIAIIVINIVYGFI</sequence>
<feature type="transmembrane region" description="Helical" evidence="5">
    <location>
        <begin position="108"/>
        <end position="127"/>
    </location>
</feature>
<evidence type="ECO:0000259" key="6">
    <source>
        <dbReference type="Pfam" id="PF02163"/>
    </source>
</evidence>
<evidence type="ECO:0000256" key="2">
    <source>
        <dbReference type="ARBA" id="ARBA00022692"/>
    </source>
</evidence>
<organism evidence="7 8">
    <name type="scientific">Methanobrevibacter filiformis</name>
    <dbReference type="NCBI Taxonomy" id="55758"/>
    <lineage>
        <taxon>Archaea</taxon>
        <taxon>Methanobacteriati</taxon>
        <taxon>Methanobacteriota</taxon>
        <taxon>Methanomada group</taxon>
        <taxon>Methanobacteria</taxon>
        <taxon>Methanobacteriales</taxon>
        <taxon>Methanobacteriaceae</taxon>
        <taxon>Methanobrevibacter</taxon>
    </lineage>
</organism>
<keyword evidence="8" id="KW-1185">Reference proteome</keyword>
<keyword evidence="4 5" id="KW-0472">Membrane</keyword>
<reference evidence="7 8" key="1">
    <citation type="submission" date="2016-04" db="EMBL/GenBank/DDBJ databases">
        <title>Genome sequence of Methanobrevibacter filiformis DSM 11501.</title>
        <authorList>
            <person name="Poehlein A."/>
            <person name="Seedorf H."/>
            <person name="Daniel R."/>
        </authorList>
    </citation>
    <scope>NUCLEOTIDE SEQUENCE [LARGE SCALE GENOMIC DNA]</scope>
    <source>
        <strain evidence="7 8">DSM 11501</strain>
    </source>
</reference>
<keyword evidence="3 5" id="KW-1133">Transmembrane helix</keyword>
<evidence type="ECO:0000313" key="7">
    <source>
        <dbReference type="EMBL" id="KZX11993.1"/>
    </source>
</evidence>
<gene>
    <name evidence="7" type="ORF">MBFIL_12730</name>
</gene>
<feature type="domain" description="Peptidase M50" evidence="6">
    <location>
        <begin position="114"/>
        <end position="370"/>
    </location>
</feature>
<dbReference type="GO" id="GO:0005737">
    <property type="term" value="C:cytoplasm"/>
    <property type="evidence" value="ECO:0007669"/>
    <property type="project" value="TreeGrafter"/>
</dbReference>
<feature type="transmembrane region" description="Helical" evidence="5">
    <location>
        <begin position="6"/>
        <end position="21"/>
    </location>
</feature>
<dbReference type="InterPro" id="IPR036034">
    <property type="entry name" value="PDZ_sf"/>
</dbReference>
<dbReference type="OrthoDB" id="15212at2157"/>
<dbReference type="EMBL" id="LWMT01000238">
    <property type="protein sequence ID" value="KZX11993.1"/>
    <property type="molecule type" value="Genomic_DNA"/>
</dbReference>
<feature type="transmembrane region" description="Helical" evidence="5">
    <location>
        <begin position="356"/>
        <end position="378"/>
    </location>
</feature>
<dbReference type="Pfam" id="PF02163">
    <property type="entry name" value="Peptidase_M50"/>
    <property type="match status" value="1"/>
</dbReference>
<comment type="caution">
    <text evidence="7">The sequence shown here is derived from an EMBL/GenBank/DDBJ whole genome shotgun (WGS) entry which is preliminary data.</text>
</comment>
<dbReference type="PANTHER" id="PTHR13325:SF3">
    <property type="entry name" value="MEMBRANE-BOUND TRANSCRIPTION FACTOR SITE-2 PROTEASE"/>
    <property type="match status" value="1"/>
</dbReference>
<dbReference type="PANTHER" id="PTHR13325">
    <property type="entry name" value="PROTEASE M50 MEMBRANE-BOUND TRANSCRIPTION FACTOR SITE 2 PROTEASE"/>
    <property type="match status" value="1"/>
</dbReference>
<name>A0A166AG82_9EURY</name>
<feature type="transmembrane region" description="Helical" evidence="5">
    <location>
        <begin position="139"/>
        <end position="156"/>
    </location>
</feature>
<keyword evidence="2 5" id="KW-0812">Transmembrane</keyword>
<accession>A0A166AG82</accession>
<dbReference type="RefSeq" id="WP_066972812.1">
    <property type="nucleotide sequence ID" value="NZ_LWMT01000238.1"/>
</dbReference>
<evidence type="ECO:0000256" key="1">
    <source>
        <dbReference type="ARBA" id="ARBA00004127"/>
    </source>
</evidence>
<proteinExistence type="predicted"/>
<evidence type="ECO:0000256" key="4">
    <source>
        <dbReference type="ARBA" id="ARBA00023136"/>
    </source>
</evidence>
<dbReference type="GO" id="GO:0004222">
    <property type="term" value="F:metalloendopeptidase activity"/>
    <property type="evidence" value="ECO:0007669"/>
    <property type="project" value="InterPro"/>
</dbReference>
<dbReference type="STRING" id="55758.MBFIL_12730"/>
<protein>
    <submittedName>
        <fullName evidence="7">Peptidase family M50</fullName>
    </submittedName>
</protein>
<feature type="transmembrane region" description="Helical" evidence="5">
    <location>
        <begin position="176"/>
        <end position="197"/>
    </location>
</feature>
<dbReference type="PATRIC" id="fig|55758.3.peg.1453"/>
<dbReference type="AlphaFoldDB" id="A0A166AG82"/>
<dbReference type="Proteomes" id="UP000077066">
    <property type="component" value="Unassembled WGS sequence"/>
</dbReference>
<dbReference type="InterPro" id="IPR008915">
    <property type="entry name" value="Peptidase_M50"/>
</dbReference>
<comment type="subcellular location">
    <subcellularLocation>
        <location evidence="1">Endomembrane system</location>
        <topology evidence="1">Multi-pass membrane protein</topology>
    </subcellularLocation>
</comment>
<evidence type="ECO:0000313" key="8">
    <source>
        <dbReference type="Proteomes" id="UP000077066"/>
    </source>
</evidence>
<evidence type="ECO:0000256" key="5">
    <source>
        <dbReference type="SAM" id="Phobius"/>
    </source>
</evidence>
<dbReference type="InterPro" id="IPR001193">
    <property type="entry name" value="MBTPS2"/>
</dbReference>
<dbReference type="CDD" id="cd06159">
    <property type="entry name" value="S2P-M50_PDZ_Arch"/>
    <property type="match status" value="1"/>
</dbReference>
<dbReference type="CDD" id="cd05709">
    <property type="entry name" value="S2P-M50"/>
    <property type="match status" value="1"/>
</dbReference>
<feature type="transmembrane region" description="Helical" evidence="5">
    <location>
        <begin position="61"/>
        <end position="88"/>
    </location>
</feature>
<dbReference type="PRINTS" id="PR01000">
    <property type="entry name" value="SREBPS2PTASE"/>
</dbReference>
<evidence type="ECO:0000256" key="3">
    <source>
        <dbReference type="ARBA" id="ARBA00022989"/>
    </source>
</evidence>
<dbReference type="SUPFAM" id="SSF50156">
    <property type="entry name" value="PDZ domain-like"/>
    <property type="match status" value="1"/>
</dbReference>